<dbReference type="AlphaFoldDB" id="A0A7K1UN23"/>
<dbReference type="Proteomes" id="UP000466794">
    <property type="component" value="Unassembled WGS sequence"/>
</dbReference>
<evidence type="ECO:0000313" key="2">
    <source>
        <dbReference type="Proteomes" id="UP000466794"/>
    </source>
</evidence>
<dbReference type="EMBL" id="WRPP01000001">
    <property type="protein sequence ID" value="MVU75737.1"/>
    <property type="molecule type" value="Genomic_DNA"/>
</dbReference>
<evidence type="ECO:0000313" key="1">
    <source>
        <dbReference type="EMBL" id="MVU75737.1"/>
    </source>
</evidence>
<reference evidence="1 2" key="1">
    <citation type="submission" date="2019-12" db="EMBL/GenBank/DDBJ databases">
        <title>Nocardia sp. nov. ET3-3 isolated from soil.</title>
        <authorList>
            <person name="Kanchanasin P."/>
            <person name="Tanasupawat S."/>
            <person name="Yuki M."/>
            <person name="Kudo T."/>
        </authorList>
    </citation>
    <scope>NUCLEOTIDE SEQUENCE [LARGE SCALE GENOMIC DNA]</scope>
    <source>
        <strain evidence="1 2">ET3-3</strain>
    </source>
</reference>
<name>A0A7K1UN23_9NOCA</name>
<comment type="caution">
    <text evidence="1">The sequence shown here is derived from an EMBL/GenBank/DDBJ whole genome shotgun (WGS) entry which is preliminary data.</text>
</comment>
<gene>
    <name evidence="1" type="ORF">GPX89_00585</name>
</gene>
<organism evidence="1 2">
    <name type="scientific">Nocardia terrae</name>
    <dbReference type="NCBI Taxonomy" id="2675851"/>
    <lineage>
        <taxon>Bacteria</taxon>
        <taxon>Bacillati</taxon>
        <taxon>Actinomycetota</taxon>
        <taxon>Actinomycetes</taxon>
        <taxon>Mycobacteriales</taxon>
        <taxon>Nocardiaceae</taxon>
        <taxon>Nocardia</taxon>
    </lineage>
</organism>
<dbReference type="RefSeq" id="WP_157354483.1">
    <property type="nucleotide sequence ID" value="NZ_WRPP01000001.1"/>
</dbReference>
<protein>
    <submittedName>
        <fullName evidence="1">Uncharacterized protein</fullName>
    </submittedName>
</protein>
<sequence>MTLFKVCTGIHGYRPGRGGAGSRSVDPGRFAVGRICAAVGPVASLSAWAGDHRDVRAGALPGCDVPGDFHALPAASVQRRTSIRIGGGR</sequence>
<keyword evidence="2" id="KW-1185">Reference proteome</keyword>
<accession>A0A7K1UN23</accession>
<proteinExistence type="predicted"/>